<protein>
    <submittedName>
        <fullName evidence="2">Os11g0671100 protein</fullName>
    </submittedName>
</protein>
<name>A0A0P0Y572_ORYSJ</name>
<accession>A0A0P0Y572</accession>
<evidence type="ECO:0000313" key="3">
    <source>
        <dbReference type="Proteomes" id="UP000000763"/>
    </source>
</evidence>
<feature type="region of interest" description="Disordered" evidence="1">
    <location>
        <begin position="29"/>
        <end position="66"/>
    </location>
</feature>
<evidence type="ECO:0000313" key="2">
    <source>
        <dbReference type="EMBL" id="BAF28794.1"/>
    </source>
</evidence>
<organism evidence="2 3">
    <name type="scientific">Oryza sativa subsp. japonica</name>
    <name type="common">Rice</name>
    <dbReference type="NCBI Taxonomy" id="39947"/>
    <lineage>
        <taxon>Eukaryota</taxon>
        <taxon>Viridiplantae</taxon>
        <taxon>Streptophyta</taxon>
        <taxon>Embryophyta</taxon>
        <taxon>Tracheophyta</taxon>
        <taxon>Spermatophyta</taxon>
        <taxon>Magnoliopsida</taxon>
        <taxon>Liliopsida</taxon>
        <taxon>Poales</taxon>
        <taxon>Poaceae</taxon>
        <taxon>BOP clade</taxon>
        <taxon>Oryzoideae</taxon>
        <taxon>Oryzeae</taxon>
        <taxon>Oryzinae</taxon>
        <taxon>Oryza</taxon>
        <taxon>Oryza sativa</taxon>
    </lineage>
</organism>
<reference evidence="3" key="2">
    <citation type="journal article" date="2008" name="Nucleic Acids Res.">
        <title>The rice annotation project database (RAP-DB): 2008 update.</title>
        <authorList>
            <consortium name="The rice annotation project (RAP)"/>
        </authorList>
    </citation>
    <scope>GENOME REANNOTATION</scope>
    <source>
        <strain evidence="3">cv. Nipponbare</strain>
    </source>
</reference>
<proteinExistence type="predicted"/>
<gene>
    <name evidence="2" type="ordered locus">Os11g0671100</name>
</gene>
<dbReference type="KEGG" id="dosa:Os11g0671100"/>
<dbReference type="Proteomes" id="UP000000763">
    <property type="component" value="Chromosome 11"/>
</dbReference>
<dbReference type="AlphaFoldDB" id="A0A0P0Y572"/>
<evidence type="ECO:0000256" key="1">
    <source>
        <dbReference type="SAM" id="MobiDB-lite"/>
    </source>
</evidence>
<feature type="compositionally biased region" description="Low complexity" evidence="1">
    <location>
        <begin position="35"/>
        <end position="60"/>
    </location>
</feature>
<dbReference type="EMBL" id="AP008217">
    <property type="protein sequence ID" value="BAF28794.1"/>
    <property type="molecule type" value="Genomic_DNA"/>
</dbReference>
<sequence>MDTSRRRWGSWAAGGRRGWRRGSWWRGCSPGGTRSSTRCCPAASPASSGSSASTASACTPPRSPRRRHLNIQRFSDGSESEIVKRQSKISTNLYMVI</sequence>
<reference evidence="2 3" key="1">
    <citation type="journal article" date="2005" name="Nature">
        <title>The map-based sequence of the rice genome.</title>
        <authorList>
            <consortium name="International rice genome sequencing project (IRGSP)"/>
            <person name="Matsumoto T."/>
            <person name="Wu J."/>
            <person name="Kanamori H."/>
            <person name="Katayose Y."/>
            <person name="Fujisawa M."/>
            <person name="Namiki N."/>
            <person name="Mizuno H."/>
            <person name="Yamamoto K."/>
            <person name="Antonio B.A."/>
            <person name="Baba T."/>
            <person name="Sakata K."/>
            <person name="Nagamura Y."/>
            <person name="Aoki H."/>
            <person name="Arikawa K."/>
            <person name="Arita K."/>
            <person name="Bito T."/>
            <person name="Chiden Y."/>
            <person name="Fujitsuka N."/>
            <person name="Fukunaka R."/>
            <person name="Hamada M."/>
            <person name="Harada C."/>
            <person name="Hayashi A."/>
            <person name="Hijishita S."/>
            <person name="Honda M."/>
            <person name="Hosokawa S."/>
            <person name="Ichikawa Y."/>
            <person name="Idonuma A."/>
            <person name="Iijima M."/>
            <person name="Ikeda M."/>
            <person name="Ikeno M."/>
            <person name="Ito K."/>
            <person name="Ito S."/>
            <person name="Ito T."/>
            <person name="Ito Y."/>
            <person name="Ito Y."/>
            <person name="Iwabuchi A."/>
            <person name="Kamiya K."/>
            <person name="Karasawa W."/>
            <person name="Kurita K."/>
            <person name="Katagiri S."/>
            <person name="Kikuta A."/>
            <person name="Kobayashi H."/>
            <person name="Kobayashi N."/>
            <person name="Machita K."/>
            <person name="Maehara T."/>
            <person name="Masukawa M."/>
            <person name="Mizubayashi T."/>
            <person name="Mukai Y."/>
            <person name="Nagasaki H."/>
            <person name="Nagata Y."/>
            <person name="Naito S."/>
            <person name="Nakashima M."/>
            <person name="Nakama Y."/>
            <person name="Nakamichi Y."/>
            <person name="Nakamura M."/>
            <person name="Meguro A."/>
            <person name="Negishi M."/>
            <person name="Ohta I."/>
            <person name="Ohta T."/>
            <person name="Okamoto M."/>
            <person name="Ono N."/>
            <person name="Saji S."/>
            <person name="Sakaguchi M."/>
            <person name="Sakai K."/>
            <person name="Shibata M."/>
            <person name="Shimokawa T."/>
            <person name="Song J."/>
            <person name="Takazaki Y."/>
            <person name="Terasawa K."/>
            <person name="Tsugane M."/>
            <person name="Tsuji K."/>
            <person name="Ueda S."/>
            <person name="Waki K."/>
            <person name="Yamagata H."/>
            <person name="Yamamoto M."/>
            <person name="Yamamoto S."/>
            <person name="Yamane H."/>
            <person name="Yoshiki S."/>
            <person name="Yoshihara R."/>
            <person name="Yukawa K."/>
            <person name="Zhong H."/>
            <person name="Yano M."/>
            <person name="Yuan Q."/>
            <person name="Ouyang S."/>
            <person name="Liu J."/>
            <person name="Jones K.M."/>
            <person name="Gansberger K."/>
            <person name="Moffat K."/>
            <person name="Hill J."/>
            <person name="Bera J."/>
            <person name="Fadrosh D."/>
            <person name="Jin S."/>
            <person name="Johri S."/>
            <person name="Kim M."/>
            <person name="Overton L."/>
            <person name="Reardon M."/>
            <person name="Tsitrin T."/>
            <person name="Vuong H."/>
            <person name="Weaver B."/>
            <person name="Ciecko A."/>
            <person name="Tallon L."/>
            <person name="Jackson J."/>
            <person name="Pai G."/>
            <person name="Aken S.V."/>
            <person name="Utterback T."/>
            <person name="Reidmuller S."/>
            <person name="Feldblyum T."/>
            <person name="Hsiao J."/>
            <person name="Zismann V."/>
            <person name="Iobst S."/>
            <person name="de Vazeille A.R."/>
            <person name="Buell C.R."/>
            <person name="Ying K."/>
            <person name="Li Y."/>
            <person name="Lu T."/>
            <person name="Huang Y."/>
            <person name="Zhao Q."/>
            <person name="Feng Q."/>
            <person name="Zhang L."/>
            <person name="Zhu J."/>
            <person name="Weng Q."/>
            <person name="Mu J."/>
            <person name="Lu Y."/>
            <person name="Fan D."/>
            <person name="Liu Y."/>
            <person name="Guan J."/>
            <person name="Zhang Y."/>
            <person name="Yu S."/>
            <person name="Liu X."/>
            <person name="Zhang Y."/>
            <person name="Hong G."/>
            <person name="Han B."/>
            <person name="Choisne N."/>
            <person name="Demange N."/>
            <person name="Orjeda G."/>
            <person name="Samain S."/>
            <person name="Cattolico L."/>
            <person name="Pelletier E."/>
            <person name="Couloux A."/>
            <person name="Segurens B."/>
            <person name="Wincker P."/>
            <person name="D'Hont A."/>
            <person name="Scarpelli C."/>
            <person name="Weissenbach J."/>
            <person name="Salanoubat M."/>
            <person name="Quetier F."/>
            <person name="Yu Y."/>
            <person name="Kim H.R."/>
            <person name="Rambo T."/>
            <person name="Currie J."/>
            <person name="Collura K."/>
            <person name="Luo M."/>
            <person name="Yang T."/>
            <person name="Ammiraju J.S.S."/>
            <person name="Engler F."/>
            <person name="Soderlund C."/>
            <person name="Wing R.A."/>
            <person name="Palmer L.E."/>
            <person name="de la Bastide M."/>
            <person name="Spiegel L."/>
            <person name="Nascimento L."/>
            <person name="Zutavern T."/>
            <person name="O'Shaughnessy A."/>
            <person name="Dike S."/>
            <person name="Dedhia N."/>
            <person name="Preston R."/>
            <person name="Balija V."/>
            <person name="McCombie W.R."/>
            <person name="Chow T."/>
            <person name="Chen H."/>
            <person name="Chung M."/>
            <person name="Chen C."/>
            <person name="Shaw J."/>
            <person name="Wu H."/>
            <person name="Hsiao K."/>
            <person name="Chao Y."/>
            <person name="Chu M."/>
            <person name="Cheng C."/>
            <person name="Hour A."/>
            <person name="Lee P."/>
            <person name="Lin S."/>
            <person name="Lin Y."/>
            <person name="Liou J."/>
            <person name="Liu S."/>
            <person name="Hsing Y."/>
            <person name="Raghuvanshi S."/>
            <person name="Mohanty A."/>
            <person name="Bharti A.K."/>
            <person name="Gaur A."/>
            <person name="Gupta V."/>
            <person name="Kumar D."/>
            <person name="Ravi V."/>
            <person name="Vij S."/>
            <person name="Kapur A."/>
            <person name="Khurana P."/>
            <person name="Khurana P."/>
            <person name="Khurana J.P."/>
            <person name="Tyagi A.K."/>
            <person name="Gaikwad K."/>
            <person name="Singh A."/>
            <person name="Dalal V."/>
            <person name="Srivastava S."/>
            <person name="Dixit A."/>
            <person name="Pal A.K."/>
            <person name="Ghazi I.A."/>
            <person name="Yadav M."/>
            <person name="Pandit A."/>
            <person name="Bhargava A."/>
            <person name="Sureshbabu K."/>
            <person name="Batra K."/>
            <person name="Sharma T.R."/>
            <person name="Mohapatra T."/>
            <person name="Singh N.K."/>
            <person name="Messing J."/>
            <person name="Nelson A.B."/>
            <person name="Fuks G."/>
            <person name="Kavchok S."/>
            <person name="Keizer G."/>
            <person name="Linton E."/>
            <person name="Llaca V."/>
            <person name="Song R."/>
            <person name="Tanyolac B."/>
            <person name="Young S."/>
            <person name="Ho-Il K."/>
            <person name="Hahn J.H."/>
            <person name="Sangsakoo G."/>
            <person name="Vanavichit A."/>
            <person name="de Mattos Luiz.A.T."/>
            <person name="Zimmer P.D."/>
            <person name="Malone G."/>
            <person name="Dellagostin O."/>
            <person name="de Oliveira A.C."/>
            <person name="Bevan M."/>
            <person name="Bancroft I."/>
            <person name="Minx P."/>
            <person name="Cordum H."/>
            <person name="Wilson R."/>
            <person name="Cheng Z."/>
            <person name="Jin W."/>
            <person name="Jiang J."/>
            <person name="Leong S.A."/>
            <person name="Iwama H."/>
            <person name="Gojobori T."/>
            <person name="Itoh T."/>
            <person name="Niimura Y."/>
            <person name="Fujii Y."/>
            <person name="Habara T."/>
            <person name="Sakai H."/>
            <person name="Sato Y."/>
            <person name="Wilson G."/>
            <person name="Kumar K."/>
            <person name="McCouch S."/>
            <person name="Juretic N."/>
            <person name="Hoen D."/>
            <person name="Wright S."/>
            <person name="Bruskiewich R."/>
            <person name="Bureau T."/>
            <person name="Miyao A."/>
            <person name="Hirochika H."/>
            <person name="Nishikawa T."/>
            <person name="Kadowaki K."/>
            <person name="Sugiura M."/>
            <person name="Burr B."/>
            <person name="Sasaki T."/>
        </authorList>
    </citation>
    <scope>NUCLEOTIDE SEQUENCE [LARGE SCALE GENOMIC DNA]</scope>
    <source>
        <strain evidence="3">cv. Nipponbare</strain>
    </source>
</reference>
<dbReference type="Gramene" id="Os11t0671100-01">
    <property type="protein sequence ID" value="Os11t0671100-01"/>
    <property type="gene ID" value="Os11g0671100"/>
</dbReference>